<dbReference type="Pfam" id="PF00929">
    <property type="entry name" value="RNase_T"/>
    <property type="match status" value="1"/>
</dbReference>
<dbReference type="Pfam" id="PF10335">
    <property type="entry name" value="DUF294_C"/>
    <property type="match status" value="1"/>
</dbReference>
<keyword evidence="1" id="KW-0540">Nuclease</keyword>
<evidence type="ECO:0000256" key="4">
    <source>
        <dbReference type="PROSITE-ProRule" id="PRU00703"/>
    </source>
</evidence>
<evidence type="ECO:0000256" key="3">
    <source>
        <dbReference type="ARBA" id="ARBA00022839"/>
    </source>
</evidence>
<gene>
    <name evidence="6" type="ORF">D9R14_05365</name>
</gene>
<dbReference type="CDD" id="cd06127">
    <property type="entry name" value="DEDDh"/>
    <property type="match status" value="1"/>
</dbReference>
<dbReference type="PROSITE" id="PS51371">
    <property type="entry name" value="CBS"/>
    <property type="match status" value="2"/>
</dbReference>
<dbReference type="PANTHER" id="PTHR30231:SF4">
    <property type="entry name" value="PROTEIN NEN2"/>
    <property type="match status" value="1"/>
</dbReference>
<evidence type="ECO:0000313" key="7">
    <source>
        <dbReference type="Proteomes" id="UP000269692"/>
    </source>
</evidence>
<keyword evidence="3" id="KW-0269">Exonuclease</keyword>
<dbReference type="GO" id="GO:0003676">
    <property type="term" value="F:nucleic acid binding"/>
    <property type="evidence" value="ECO:0007669"/>
    <property type="project" value="InterPro"/>
</dbReference>
<keyword evidence="4" id="KW-0129">CBS domain</keyword>
<dbReference type="GO" id="GO:0006259">
    <property type="term" value="P:DNA metabolic process"/>
    <property type="evidence" value="ECO:0007669"/>
    <property type="project" value="UniProtKB-ARBA"/>
</dbReference>
<dbReference type="SMART" id="SM00116">
    <property type="entry name" value="CBS"/>
    <property type="match status" value="2"/>
</dbReference>
<dbReference type="EMBL" id="RCTF01000003">
    <property type="protein sequence ID" value="RLP80486.1"/>
    <property type="molecule type" value="Genomic_DNA"/>
</dbReference>
<dbReference type="SMART" id="SM00479">
    <property type="entry name" value="EXOIII"/>
    <property type="match status" value="1"/>
</dbReference>
<comment type="caution">
    <text evidence="6">The sequence shown here is derived from an EMBL/GenBank/DDBJ whole genome shotgun (WGS) entry which is preliminary data.</text>
</comment>
<evidence type="ECO:0000313" key="6">
    <source>
        <dbReference type="EMBL" id="RLP80486.1"/>
    </source>
</evidence>
<dbReference type="InterPro" id="IPR018821">
    <property type="entry name" value="DUF294_put_nucleoTrafse_sb-bd"/>
</dbReference>
<dbReference type="GO" id="GO:0008408">
    <property type="term" value="F:3'-5' exonuclease activity"/>
    <property type="evidence" value="ECO:0007669"/>
    <property type="project" value="TreeGrafter"/>
</dbReference>
<dbReference type="PANTHER" id="PTHR30231">
    <property type="entry name" value="DNA POLYMERASE III SUBUNIT EPSILON"/>
    <property type="match status" value="1"/>
</dbReference>
<dbReference type="InterPro" id="IPR013520">
    <property type="entry name" value="Ribonucl_H"/>
</dbReference>
<dbReference type="Pfam" id="PF00571">
    <property type="entry name" value="CBS"/>
    <property type="match status" value="2"/>
</dbReference>
<dbReference type="Gene3D" id="3.30.420.10">
    <property type="entry name" value="Ribonuclease H-like superfamily/Ribonuclease H"/>
    <property type="match status" value="1"/>
</dbReference>
<dbReference type="Gene3D" id="3.10.580.10">
    <property type="entry name" value="CBS-domain"/>
    <property type="match status" value="1"/>
</dbReference>
<dbReference type="InterPro" id="IPR012337">
    <property type="entry name" value="RNaseH-like_sf"/>
</dbReference>
<evidence type="ECO:0000259" key="5">
    <source>
        <dbReference type="PROSITE" id="PS51371"/>
    </source>
</evidence>
<dbReference type="Pfam" id="PF03445">
    <property type="entry name" value="DUF294"/>
    <property type="match status" value="1"/>
</dbReference>
<dbReference type="SUPFAM" id="SSF54631">
    <property type="entry name" value="CBS-domain pair"/>
    <property type="match status" value="1"/>
</dbReference>
<name>A0A3L7AJ02_9HYPH</name>
<reference evidence="6 7" key="1">
    <citation type="submission" date="2018-10" db="EMBL/GenBank/DDBJ databases">
        <title>Xanthobacter tagetidis genome sequencing and assembly.</title>
        <authorList>
            <person name="Maclea K.S."/>
            <person name="Goen A.E."/>
            <person name="Fatima S.A."/>
        </authorList>
    </citation>
    <scope>NUCLEOTIDE SEQUENCE [LARGE SCALE GENOMIC DNA]</scope>
    <source>
        <strain evidence="6 7">ATCC 700314</strain>
    </source>
</reference>
<dbReference type="AlphaFoldDB" id="A0A3L7AJ02"/>
<dbReference type="InterPro" id="IPR005105">
    <property type="entry name" value="GlnD_Uridyltrans_N"/>
</dbReference>
<dbReference type="CDD" id="cd05401">
    <property type="entry name" value="NT_GlnE_GlnD_like"/>
    <property type="match status" value="1"/>
</dbReference>
<evidence type="ECO:0000256" key="1">
    <source>
        <dbReference type="ARBA" id="ARBA00022722"/>
    </source>
</evidence>
<dbReference type="GO" id="GO:0008773">
    <property type="term" value="F:[protein-PII] uridylyltransferase activity"/>
    <property type="evidence" value="ECO:0007669"/>
    <property type="project" value="InterPro"/>
</dbReference>
<dbReference type="SUPFAM" id="SSF53098">
    <property type="entry name" value="Ribonuclease H-like"/>
    <property type="match status" value="1"/>
</dbReference>
<protein>
    <submittedName>
        <fullName evidence="6">CBS domain-containing protein</fullName>
    </submittedName>
</protein>
<keyword evidence="2" id="KW-0378">Hydrolase</keyword>
<accession>A0A3L7AJ02</accession>
<dbReference type="RefSeq" id="WP_121622280.1">
    <property type="nucleotide sequence ID" value="NZ_JACIIW010000006.1"/>
</dbReference>
<feature type="domain" description="CBS" evidence="5">
    <location>
        <begin position="313"/>
        <end position="370"/>
    </location>
</feature>
<dbReference type="OrthoDB" id="9808528at2"/>
<sequence length="701" mass="73051">MAEVLDATPLVGLDWLALDTETTGLDPRTARVLEIGVLPGRGVHSDAAAGRAIRVDPGVPIPEAATRVHGIDAAALKGADDFAHAWAQVAPLLGGRVLIGHTLGYDLAILARECAAAGIPFKAPRRLDVRLLAQLVRPDLANFSLDALAAFLEVAPGARHAALGDAETAARVFGALVPHLREGGIRTLAEAEAACRQLTEVLDAHYRAGYADPTVPLAEARADRALARIDASLYRHRVGDLMSPPLVVPAALPLSEAMAEMVRRQVGSLFVRLKGGEGPLALADAGIFTERDALRAVAASGGDSLGRPVGDFASHPLEAVPEDAFLYRAAGRMQRLKSRHLAVTGRDGIVCGALSVRDLLRSRASDTFSLDDGLLHGADAGELARAWARLPAVARALTADGVAAREVAAVISSELAALTARAAALAEAAEGPPPAPYAVLVLGSAGRGESLLAMDQDNAVVWAGPAEGADAWFARFGARLSDLLHEVGVPYCPGNVMARSPQWRGDAATWHARVAAWVSRARPDDLLSVDIFFDLAPASGTAAIADRLAADAYGAAAGQYAFLKQLADAGGPVRSALTLMGGLRTENGRVDVKAHGLFPIVCTARVLAIAHGIDARSTKARLDGLRAKGIGASADLEAMAEAHGVLLSAVLDQQLEDLAVGLPASNKVDPRRLDAHRRADLKEAFKVAAGAPDVRHTLLMA</sequence>
<keyword evidence="7" id="KW-1185">Reference proteome</keyword>
<proteinExistence type="predicted"/>
<dbReference type="InterPro" id="IPR036397">
    <property type="entry name" value="RNaseH_sf"/>
</dbReference>
<feature type="domain" description="CBS" evidence="5">
    <location>
        <begin position="241"/>
        <end position="304"/>
    </location>
</feature>
<organism evidence="6 7">
    <name type="scientific">Xanthobacter tagetidis</name>
    <dbReference type="NCBI Taxonomy" id="60216"/>
    <lineage>
        <taxon>Bacteria</taxon>
        <taxon>Pseudomonadati</taxon>
        <taxon>Pseudomonadota</taxon>
        <taxon>Alphaproteobacteria</taxon>
        <taxon>Hyphomicrobiales</taxon>
        <taxon>Xanthobacteraceae</taxon>
        <taxon>Xanthobacter</taxon>
    </lineage>
</organism>
<dbReference type="InterPro" id="IPR046342">
    <property type="entry name" value="CBS_dom_sf"/>
</dbReference>
<evidence type="ECO:0000256" key="2">
    <source>
        <dbReference type="ARBA" id="ARBA00022801"/>
    </source>
</evidence>
<dbReference type="InterPro" id="IPR000644">
    <property type="entry name" value="CBS_dom"/>
</dbReference>
<dbReference type="Proteomes" id="UP000269692">
    <property type="component" value="Unassembled WGS sequence"/>
</dbReference>